<gene>
    <name evidence="2" type="ordered locus">Mesil_1458</name>
</gene>
<dbReference type="Proteomes" id="UP000001916">
    <property type="component" value="Chromosome"/>
</dbReference>
<sequence>MGLGLTLFLLTGLLALLFWVATPREPRGKIPGNPDKFQRGVQPFGIRHRKP</sequence>
<dbReference type="EMBL" id="CP002042">
    <property type="protein sequence ID" value="ADH63351.1"/>
    <property type="molecule type" value="Genomic_DNA"/>
</dbReference>
<keyword evidence="3" id="KW-1185">Reference proteome</keyword>
<protein>
    <submittedName>
        <fullName evidence="2">Uncharacterized protein</fullName>
    </submittedName>
</protein>
<name>D7BEZ8_ALLS1</name>
<dbReference type="AlphaFoldDB" id="D7BEZ8"/>
<proteinExistence type="predicted"/>
<reference evidence="2 3" key="1">
    <citation type="journal article" date="2010" name="Stand. Genomic Sci.">
        <title>Complete genome sequence of Meiothermus silvanus type strain (VI-R2).</title>
        <authorList>
            <person name="Sikorski J."/>
            <person name="Tindall B.J."/>
            <person name="Lowry S."/>
            <person name="Lucas S."/>
            <person name="Nolan M."/>
            <person name="Copeland A."/>
            <person name="Glavina Del Rio T."/>
            <person name="Tice H."/>
            <person name="Cheng J.F."/>
            <person name="Han C."/>
            <person name="Pitluck S."/>
            <person name="Liolios K."/>
            <person name="Ivanova N."/>
            <person name="Mavromatis K."/>
            <person name="Mikhailova N."/>
            <person name="Pati A."/>
            <person name="Goodwin L."/>
            <person name="Chen A."/>
            <person name="Palaniappan K."/>
            <person name="Land M."/>
            <person name="Hauser L."/>
            <person name="Chang Y.J."/>
            <person name="Jeffries C.D."/>
            <person name="Rohde M."/>
            <person name="Goker M."/>
            <person name="Woyke T."/>
            <person name="Bristow J."/>
            <person name="Eisen J.A."/>
            <person name="Markowitz V."/>
            <person name="Hugenholtz P."/>
            <person name="Kyrpides N.C."/>
            <person name="Klenk H.P."/>
            <person name="Lapidus A."/>
        </authorList>
    </citation>
    <scope>NUCLEOTIDE SEQUENCE [LARGE SCALE GENOMIC DNA]</scope>
    <source>
        <strain evidence="3">ATCC 700542 / DSM 9946 / VI-R2</strain>
    </source>
</reference>
<dbReference type="RefSeq" id="WP_013157920.1">
    <property type="nucleotide sequence ID" value="NC_014212.1"/>
</dbReference>
<evidence type="ECO:0000256" key="1">
    <source>
        <dbReference type="SAM" id="MobiDB-lite"/>
    </source>
</evidence>
<evidence type="ECO:0000313" key="3">
    <source>
        <dbReference type="Proteomes" id="UP000001916"/>
    </source>
</evidence>
<dbReference type="HOGENOM" id="CLU_3100619_0_0_0"/>
<evidence type="ECO:0000313" key="2">
    <source>
        <dbReference type="EMBL" id="ADH63351.1"/>
    </source>
</evidence>
<feature type="region of interest" description="Disordered" evidence="1">
    <location>
        <begin position="28"/>
        <end position="51"/>
    </location>
</feature>
<accession>D7BEZ8</accession>
<dbReference type="KEGG" id="msv:Mesil_1458"/>
<organism evidence="2 3">
    <name type="scientific">Allomeiothermus silvanus (strain ATCC 700542 / DSM 9946 / NBRC 106475 / NCIMB 13440 / VI-R2)</name>
    <name type="common">Thermus silvanus</name>
    <dbReference type="NCBI Taxonomy" id="526227"/>
    <lineage>
        <taxon>Bacteria</taxon>
        <taxon>Thermotogati</taxon>
        <taxon>Deinococcota</taxon>
        <taxon>Deinococci</taxon>
        <taxon>Thermales</taxon>
        <taxon>Thermaceae</taxon>
        <taxon>Allomeiothermus</taxon>
    </lineage>
</organism>